<dbReference type="Pfam" id="PF15998">
    <property type="entry name" value="DUF4773"/>
    <property type="match status" value="1"/>
</dbReference>
<dbReference type="InterPro" id="IPR031941">
    <property type="entry name" value="DUF4773"/>
</dbReference>
<dbReference type="PANTHER" id="PTHR36299:SF2">
    <property type="entry name" value="DUF4773 DOMAIN-CONTAINING PROTEIN"/>
    <property type="match status" value="1"/>
</dbReference>
<evidence type="ECO:0000256" key="1">
    <source>
        <dbReference type="SAM" id="SignalP"/>
    </source>
</evidence>
<feature type="signal peptide" evidence="1">
    <location>
        <begin position="1"/>
        <end position="23"/>
    </location>
</feature>
<feature type="domain" description="DUF4773" evidence="2">
    <location>
        <begin position="48"/>
        <end position="163"/>
    </location>
</feature>
<accession>A0ABM1J315</accession>
<dbReference type="PANTHER" id="PTHR36299">
    <property type="entry name" value="AGAP008005-PA"/>
    <property type="match status" value="1"/>
</dbReference>
<name>A0ABM1J315_POLDO</name>
<proteinExistence type="predicted"/>
<evidence type="ECO:0000259" key="2">
    <source>
        <dbReference type="Pfam" id="PF15998"/>
    </source>
</evidence>
<sequence>MIKIKYISIIVLLSAFMIDATIANNTTQDNNTNINLHNNIINNTYAHCECIQYNCGCCHYLTWNSISLEGLLCTNASYLDKDLGFSVTVSYNDLIIINETISARNPPPICFGEYIIPNLKAEICLRLYDINISKTDIHGCFELEARLIRIKILPIQLGCFDTKMNTVKIINETENMIHKGPVVIMV</sequence>
<evidence type="ECO:0000313" key="4">
    <source>
        <dbReference type="RefSeq" id="XP_015186852.1"/>
    </source>
</evidence>
<feature type="chain" id="PRO_5047079252" evidence="1">
    <location>
        <begin position="24"/>
        <end position="186"/>
    </location>
</feature>
<reference evidence="4" key="1">
    <citation type="submission" date="2025-08" db="UniProtKB">
        <authorList>
            <consortium name="RefSeq"/>
        </authorList>
    </citation>
    <scope>IDENTIFICATION</scope>
    <source>
        <tissue evidence="4">Whole body</tissue>
    </source>
</reference>
<dbReference type="RefSeq" id="XP_015186852.1">
    <property type="nucleotide sequence ID" value="XM_015331366.1"/>
</dbReference>
<keyword evidence="1" id="KW-0732">Signal</keyword>
<gene>
    <name evidence="4" type="primary">LOC107071920</name>
</gene>
<protein>
    <submittedName>
        <fullName evidence="4">Uncharacterized protein LOC107071920</fullName>
    </submittedName>
</protein>
<evidence type="ECO:0000313" key="3">
    <source>
        <dbReference type="Proteomes" id="UP000694924"/>
    </source>
</evidence>
<dbReference type="Proteomes" id="UP000694924">
    <property type="component" value="Unplaced"/>
</dbReference>
<dbReference type="GeneID" id="107071920"/>
<keyword evidence="3" id="KW-1185">Reference proteome</keyword>
<organism evidence="3 4">
    <name type="scientific">Polistes dominula</name>
    <name type="common">European paper wasp</name>
    <name type="synonym">Vespa dominula</name>
    <dbReference type="NCBI Taxonomy" id="743375"/>
    <lineage>
        <taxon>Eukaryota</taxon>
        <taxon>Metazoa</taxon>
        <taxon>Ecdysozoa</taxon>
        <taxon>Arthropoda</taxon>
        <taxon>Hexapoda</taxon>
        <taxon>Insecta</taxon>
        <taxon>Pterygota</taxon>
        <taxon>Neoptera</taxon>
        <taxon>Endopterygota</taxon>
        <taxon>Hymenoptera</taxon>
        <taxon>Apocrita</taxon>
        <taxon>Aculeata</taxon>
        <taxon>Vespoidea</taxon>
        <taxon>Vespidae</taxon>
        <taxon>Polistinae</taxon>
        <taxon>Polistini</taxon>
        <taxon>Polistes</taxon>
    </lineage>
</organism>